<comment type="caution">
    <text evidence="2">The sequence shown here is derived from an EMBL/GenBank/DDBJ whole genome shotgun (WGS) entry which is preliminary data.</text>
</comment>
<evidence type="ECO:0000256" key="1">
    <source>
        <dbReference type="SAM" id="Phobius"/>
    </source>
</evidence>
<keyword evidence="1" id="KW-0472">Membrane</keyword>
<dbReference type="RefSeq" id="WP_222824041.1">
    <property type="nucleotide sequence ID" value="NZ_JAHWXP010000001.1"/>
</dbReference>
<gene>
    <name evidence="2" type="ORF">KYN89_04890</name>
</gene>
<evidence type="ECO:0000313" key="3">
    <source>
        <dbReference type="Proteomes" id="UP000759298"/>
    </source>
</evidence>
<keyword evidence="1" id="KW-0812">Transmembrane</keyword>
<organism evidence="2 3">
    <name type="scientific">Alteriqipengyuania abyssalis</name>
    <dbReference type="NCBI Taxonomy" id="2860200"/>
    <lineage>
        <taxon>Bacteria</taxon>
        <taxon>Pseudomonadati</taxon>
        <taxon>Pseudomonadota</taxon>
        <taxon>Alphaproteobacteria</taxon>
        <taxon>Sphingomonadales</taxon>
        <taxon>Erythrobacteraceae</taxon>
        <taxon>Alteriqipengyuania</taxon>
    </lineage>
</organism>
<keyword evidence="3" id="KW-1185">Reference proteome</keyword>
<sequence>MLNLVLSLLVLAAFALIAGAFILFRRGFRKQAGLMVVAALVALLNVAIWTIPDSQGRAPVDTATAEGIGG</sequence>
<evidence type="ECO:0008006" key="4">
    <source>
        <dbReference type="Google" id="ProtNLM"/>
    </source>
</evidence>
<feature type="transmembrane region" description="Helical" evidence="1">
    <location>
        <begin position="6"/>
        <end position="25"/>
    </location>
</feature>
<name>A0ABS7PBD6_9SPHN</name>
<accession>A0ABS7PBD6</accession>
<proteinExistence type="predicted"/>
<feature type="transmembrane region" description="Helical" evidence="1">
    <location>
        <begin position="32"/>
        <end position="51"/>
    </location>
</feature>
<evidence type="ECO:0000313" key="2">
    <source>
        <dbReference type="EMBL" id="MBY8336377.1"/>
    </source>
</evidence>
<protein>
    <recommendedName>
        <fullName evidence="4">YdcF family protein</fullName>
    </recommendedName>
</protein>
<reference evidence="2 3" key="1">
    <citation type="submission" date="2021-07" db="EMBL/GenBank/DDBJ databases">
        <title>Alteriqipengyuania abyssalis NZ-12B nov, sp.nov isolated from deep sea sponge in pacific ocean.</title>
        <authorList>
            <person name="Tareen S."/>
            <person name="Wink J."/>
        </authorList>
    </citation>
    <scope>NUCLEOTIDE SEQUENCE [LARGE SCALE GENOMIC DNA]</scope>
    <source>
        <strain evidence="2 3">NZ-12B</strain>
    </source>
</reference>
<dbReference type="Proteomes" id="UP000759298">
    <property type="component" value="Unassembled WGS sequence"/>
</dbReference>
<keyword evidence="1" id="KW-1133">Transmembrane helix</keyword>
<dbReference type="EMBL" id="JAHWXP010000001">
    <property type="protein sequence ID" value="MBY8336377.1"/>
    <property type="molecule type" value="Genomic_DNA"/>
</dbReference>